<evidence type="ECO:0000256" key="1">
    <source>
        <dbReference type="SAM" id="MobiDB-lite"/>
    </source>
</evidence>
<dbReference type="AlphaFoldDB" id="A0A8J5FEN6"/>
<feature type="compositionally biased region" description="Acidic residues" evidence="1">
    <location>
        <begin position="52"/>
        <end position="78"/>
    </location>
</feature>
<name>A0A8J5FEN6_ZINOF</name>
<feature type="compositionally biased region" description="Acidic residues" evidence="1">
    <location>
        <begin position="33"/>
        <end position="44"/>
    </location>
</feature>
<keyword evidence="3" id="KW-1185">Reference proteome</keyword>
<dbReference type="EMBL" id="JACMSC010000016">
    <property type="protein sequence ID" value="KAG6483816.1"/>
    <property type="molecule type" value="Genomic_DNA"/>
</dbReference>
<evidence type="ECO:0000313" key="3">
    <source>
        <dbReference type="Proteomes" id="UP000734854"/>
    </source>
</evidence>
<feature type="region of interest" description="Disordered" evidence="1">
    <location>
        <begin position="1"/>
        <end position="81"/>
    </location>
</feature>
<proteinExistence type="predicted"/>
<sequence>MAKPYDSSSSSEGTPSNGSIASEEEARNGAEANIEEEIDEEELEAVARTAGPDDDEAKDDSGEEDAGEDEDDGDEDGEEVRFGLVACALDSDRCHRRVSHYYGPENSEIGKRERARLREMQRKKKQKIQEMLNTQNAAIDADMNNKGKGRLKYLLQQTEIFAHFAKGAQSASEKKPRGR</sequence>
<gene>
    <name evidence="2" type="ORF">ZIOFF_060516</name>
</gene>
<comment type="caution">
    <text evidence="2">The sequence shown here is derived from an EMBL/GenBank/DDBJ whole genome shotgun (WGS) entry which is preliminary data.</text>
</comment>
<dbReference type="Proteomes" id="UP000734854">
    <property type="component" value="Unassembled WGS sequence"/>
</dbReference>
<protein>
    <submittedName>
        <fullName evidence="2">Uncharacterized protein</fullName>
    </submittedName>
</protein>
<organism evidence="2 3">
    <name type="scientific">Zingiber officinale</name>
    <name type="common">Ginger</name>
    <name type="synonym">Amomum zingiber</name>
    <dbReference type="NCBI Taxonomy" id="94328"/>
    <lineage>
        <taxon>Eukaryota</taxon>
        <taxon>Viridiplantae</taxon>
        <taxon>Streptophyta</taxon>
        <taxon>Embryophyta</taxon>
        <taxon>Tracheophyta</taxon>
        <taxon>Spermatophyta</taxon>
        <taxon>Magnoliopsida</taxon>
        <taxon>Liliopsida</taxon>
        <taxon>Zingiberales</taxon>
        <taxon>Zingiberaceae</taxon>
        <taxon>Zingiber</taxon>
    </lineage>
</organism>
<reference evidence="2 3" key="1">
    <citation type="submission" date="2020-08" db="EMBL/GenBank/DDBJ databases">
        <title>Plant Genome Project.</title>
        <authorList>
            <person name="Zhang R.-G."/>
        </authorList>
    </citation>
    <scope>NUCLEOTIDE SEQUENCE [LARGE SCALE GENOMIC DNA]</scope>
    <source>
        <tissue evidence="2">Rhizome</tissue>
    </source>
</reference>
<accession>A0A8J5FEN6</accession>
<evidence type="ECO:0000313" key="2">
    <source>
        <dbReference type="EMBL" id="KAG6483816.1"/>
    </source>
</evidence>